<sequence>MASSGDTTTCRLPLTSAMSRKLRVHSSAIHYFDMVRRCRSIREAARRLNVASSAVNRQILKLEDELGAPLFERLPGGLQLTSAGEVFARHVTVVLQDVERVSSELDAMAGIRTGHVEIATVEGLTSDLLPCVLDALYARYPRVTVGVMTLGSQAVPEAITSGAVDIGLAFGLQRHPDLQQMRVGHFHVGAIMAPDHPLASRTEVSFATCAEHRLILAKPDLSIHHLLSTLIRKTALPHKPALETSSLELARQLARRGAGIAFQTRIGIEADLAAKTLIHLPLSDNGGLQSDLGVYVRNNRHLPVAVDAFVRALSEEITHREGLLKQK</sequence>
<keyword evidence="2" id="KW-0805">Transcription regulation</keyword>
<evidence type="ECO:0000259" key="5">
    <source>
        <dbReference type="PROSITE" id="PS50931"/>
    </source>
</evidence>
<evidence type="ECO:0000313" key="6">
    <source>
        <dbReference type="EMBL" id="GGM22100.1"/>
    </source>
</evidence>
<gene>
    <name evidence="6" type="ORF">GCM10009425_36180</name>
</gene>
<dbReference type="InterPro" id="IPR005119">
    <property type="entry name" value="LysR_subst-bd"/>
</dbReference>
<dbReference type="Gene3D" id="1.10.10.10">
    <property type="entry name" value="Winged helix-like DNA-binding domain superfamily/Winged helix DNA-binding domain"/>
    <property type="match status" value="1"/>
</dbReference>
<evidence type="ECO:0000256" key="4">
    <source>
        <dbReference type="ARBA" id="ARBA00023163"/>
    </source>
</evidence>
<keyword evidence="7" id="KW-1185">Reference proteome</keyword>
<dbReference type="PANTHER" id="PTHR30419">
    <property type="entry name" value="HTH-TYPE TRANSCRIPTIONAL REGULATOR YBHD"/>
    <property type="match status" value="1"/>
</dbReference>
<dbReference type="Proteomes" id="UP000616499">
    <property type="component" value="Unassembled WGS sequence"/>
</dbReference>
<evidence type="ECO:0000256" key="2">
    <source>
        <dbReference type="ARBA" id="ARBA00023015"/>
    </source>
</evidence>
<evidence type="ECO:0000256" key="1">
    <source>
        <dbReference type="ARBA" id="ARBA00009437"/>
    </source>
</evidence>
<dbReference type="PRINTS" id="PR00039">
    <property type="entry name" value="HTHLYSR"/>
</dbReference>
<accession>A0ABQ2H1F6</accession>
<reference evidence="7" key="1">
    <citation type="journal article" date="2019" name="Int. J. Syst. Evol. Microbiol.">
        <title>The Global Catalogue of Microorganisms (GCM) 10K type strain sequencing project: providing services to taxonomists for standard genome sequencing and annotation.</title>
        <authorList>
            <consortium name="The Broad Institute Genomics Platform"/>
            <consortium name="The Broad Institute Genome Sequencing Center for Infectious Disease"/>
            <person name="Wu L."/>
            <person name="Ma J."/>
        </authorList>
    </citation>
    <scope>NUCLEOTIDE SEQUENCE [LARGE SCALE GENOMIC DNA]</scope>
    <source>
        <strain evidence="7">JCM 13501</strain>
    </source>
</reference>
<proteinExistence type="inferred from homology"/>
<dbReference type="EMBL" id="BMNW01000008">
    <property type="protein sequence ID" value="GGM22100.1"/>
    <property type="molecule type" value="Genomic_DNA"/>
</dbReference>
<dbReference type="InterPro" id="IPR050950">
    <property type="entry name" value="HTH-type_LysR_regulators"/>
</dbReference>
<dbReference type="Gene3D" id="3.40.190.290">
    <property type="match status" value="1"/>
</dbReference>
<protein>
    <submittedName>
        <fullName evidence="6">Transcriptional regulator</fullName>
    </submittedName>
</protein>
<evidence type="ECO:0000256" key="3">
    <source>
        <dbReference type="ARBA" id="ARBA00023125"/>
    </source>
</evidence>
<dbReference type="SUPFAM" id="SSF53850">
    <property type="entry name" value="Periplasmic binding protein-like II"/>
    <property type="match status" value="1"/>
</dbReference>
<dbReference type="SUPFAM" id="SSF46785">
    <property type="entry name" value="Winged helix' DNA-binding domain"/>
    <property type="match status" value="1"/>
</dbReference>
<keyword evidence="4" id="KW-0804">Transcription</keyword>
<dbReference type="Pfam" id="PF03466">
    <property type="entry name" value="LysR_substrate"/>
    <property type="match status" value="1"/>
</dbReference>
<name>A0ABQ2H1F6_9PSED</name>
<dbReference type="InterPro" id="IPR036388">
    <property type="entry name" value="WH-like_DNA-bd_sf"/>
</dbReference>
<organism evidence="6 7">
    <name type="scientific">Pseudomonas asuensis</name>
    <dbReference type="NCBI Taxonomy" id="1825787"/>
    <lineage>
        <taxon>Bacteria</taxon>
        <taxon>Pseudomonadati</taxon>
        <taxon>Pseudomonadota</taxon>
        <taxon>Gammaproteobacteria</taxon>
        <taxon>Pseudomonadales</taxon>
        <taxon>Pseudomonadaceae</taxon>
        <taxon>Pseudomonas</taxon>
    </lineage>
</organism>
<comment type="similarity">
    <text evidence="1">Belongs to the LysR transcriptional regulatory family.</text>
</comment>
<dbReference type="InterPro" id="IPR036390">
    <property type="entry name" value="WH_DNA-bd_sf"/>
</dbReference>
<keyword evidence="3" id="KW-0238">DNA-binding</keyword>
<dbReference type="PANTHER" id="PTHR30419:SF2">
    <property type="entry name" value="LYSR FAMILY TRANSCRIPTIONAL REGULATOR"/>
    <property type="match status" value="1"/>
</dbReference>
<dbReference type="InterPro" id="IPR000847">
    <property type="entry name" value="LysR_HTH_N"/>
</dbReference>
<comment type="caution">
    <text evidence="6">The sequence shown here is derived from an EMBL/GenBank/DDBJ whole genome shotgun (WGS) entry which is preliminary data.</text>
</comment>
<dbReference type="PROSITE" id="PS50931">
    <property type="entry name" value="HTH_LYSR"/>
    <property type="match status" value="1"/>
</dbReference>
<dbReference type="Pfam" id="PF00126">
    <property type="entry name" value="HTH_1"/>
    <property type="match status" value="1"/>
</dbReference>
<feature type="domain" description="HTH lysR-type" evidence="5">
    <location>
        <begin position="29"/>
        <end position="81"/>
    </location>
</feature>
<evidence type="ECO:0000313" key="7">
    <source>
        <dbReference type="Proteomes" id="UP000616499"/>
    </source>
</evidence>